<proteinExistence type="predicted"/>
<feature type="region of interest" description="Disordered" evidence="1">
    <location>
        <begin position="1"/>
        <end position="92"/>
    </location>
</feature>
<organism evidence="2 3">
    <name type="scientific">Bionectria ochroleuca</name>
    <name type="common">Gliocladium roseum</name>
    <dbReference type="NCBI Taxonomy" id="29856"/>
    <lineage>
        <taxon>Eukaryota</taxon>
        <taxon>Fungi</taxon>
        <taxon>Dikarya</taxon>
        <taxon>Ascomycota</taxon>
        <taxon>Pezizomycotina</taxon>
        <taxon>Sordariomycetes</taxon>
        <taxon>Hypocreomycetidae</taxon>
        <taxon>Hypocreales</taxon>
        <taxon>Bionectriaceae</taxon>
        <taxon>Clonostachys</taxon>
    </lineage>
</organism>
<feature type="compositionally biased region" description="Polar residues" evidence="1">
    <location>
        <begin position="48"/>
        <end position="58"/>
    </location>
</feature>
<name>A0A8H7NNG8_BIOOC</name>
<dbReference type="AlphaFoldDB" id="A0A8H7NNG8"/>
<gene>
    <name evidence="2" type="ORF">IM811_000695</name>
</gene>
<dbReference type="EMBL" id="JADCTT010000001">
    <property type="protein sequence ID" value="KAF9759001.1"/>
    <property type="molecule type" value="Genomic_DNA"/>
</dbReference>
<sequence length="122" mass="12828">MGDTSALDAIVGDLQEELGDEPPSDPSAVNMEVATEGSVTARKEDGSRVSTPGASTGSKRPGPPPPPVVQHLHPLGPFRMRPPSKRHLRTGISNSAWMGKLCPTKRQSTALSIPQMPTPGNL</sequence>
<accession>A0A8H7NNG8</accession>
<dbReference type="Proteomes" id="UP000616885">
    <property type="component" value="Unassembled WGS sequence"/>
</dbReference>
<evidence type="ECO:0000313" key="2">
    <source>
        <dbReference type="EMBL" id="KAF9759001.1"/>
    </source>
</evidence>
<feature type="compositionally biased region" description="Acidic residues" evidence="1">
    <location>
        <begin position="14"/>
        <end position="23"/>
    </location>
</feature>
<evidence type="ECO:0000313" key="3">
    <source>
        <dbReference type="Proteomes" id="UP000616885"/>
    </source>
</evidence>
<evidence type="ECO:0000256" key="1">
    <source>
        <dbReference type="SAM" id="MobiDB-lite"/>
    </source>
</evidence>
<reference evidence="2" key="1">
    <citation type="submission" date="2020-10" db="EMBL/GenBank/DDBJ databases">
        <title>High-Quality Genome Resource of Clonostachys rosea strain S41 by Oxford Nanopore Long-Read Sequencing.</title>
        <authorList>
            <person name="Wang H."/>
        </authorList>
    </citation>
    <scope>NUCLEOTIDE SEQUENCE</scope>
    <source>
        <strain evidence="2">S41</strain>
    </source>
</reference>
<comment type="caution">
    <text evidence="2">The sequence shown here is derived from an EMBL/GenBank/DDBJ whole genome shotgun (WGS) entry which is preliminary data.</text>
</comment>
<protein>
    <submittedName>
        <fullName evidence="2">Uncharacterized protein</fullName>
    </submittedName>
</protein>